<dbReference type="GO" id="GO:0005741">
    <property type="term" value="C:mitochondrial outer membrane"/>
    <property type="evidence" value="ECO:0007669"/>
    <property type="project" value="TreeGrafter"/>
</dbReference>
<evidence type="ECO:0000256" key="5">
    <source>
        <dbReference type="ARBA" id="ARBA00022703"/>
    </source>
</evidence>
<dbReference type="InterPro" id="IPR026298">
    <property type="entry name" value="Bcl-2_fam"/>
</dbReference>
<evidence type="ECO:0000256" key="1">
    <source>
        <dbReference type="ARBA" id="ARBA00004123"/>
    </source>
</evidence>
<dbReference type="GO" id="GO:0097192">
    <property type="term" value="P:extrinsic apoptotic signaling pathway in absence of ligand"/>
    <property type="evidence" value="ECO:0007669"/>
    <property type="project" value="TreeGrafter"/>
</dbReference>
<protein>
    <recommendedName>
        <fullName evidence="7">Bcl-2 Bcl-2 homology region 1-3 domain-containing protein</fullName>
    </recommendedName>
</protein>
<dbReference type="Pfam" id="PF00452">
    <property type="entry name" value="Bcl-2"/>
    <property type="match status" value="1"/>
</dbReference>
<dbReference type="Proteomes" id="UP000606274">
    <property type="component" value="Unassembled WGS sequence"/>
</dbReference>
<dbReference type="AlphaFoldDB" id="A0A8T0B7N9"/>
<keyword evidence="9" id="KW-1185">Reference proteome</keyword>
<dbReference type="InterPro" id="IPR013281">
    <property type="entry name" value="Apop_reg_Mc1"/>
</dbReference>
<dbReference type="EMBL" id="JABFDY010000010">
    <property type="protein sequence ID" value="KAF7702579.1"/>
    <property type="molecule type" value="Genomic_DNA"/>
</dbReference>
<dbReference type="PROSITE" id="PS50062">
    <property type="entry name" value="BCL2_FAMILY"/>
    <property type="match status" value="1"/>
</dbReference>
<dbReference type="Gene3D" id="1.10.437.10">
    <property type="entry name" value="Blc2-like"/>
    <property type="match status" value="1"/>
</dbReference>
<dbReference type="PRINTS" id="PR01866">
    <property type="entry name" value="APOPREGMCL1"/>
</dbReference>
<evidence type="ECO:0000256" key="4">
    <source>
        <dbReference type="ARBA" id="ARBA00022490"/>
    </source>
</evidence>
<dbReference type="PANTHER" id="PTHR11256">
    <property type="entry name" value="BCL-2 RELATED"/>
    <property type="match status" value="1"/>
</dbReference>
<keyword evidence="6" id="KW-0539">Nucleus</keyword>
<evidence type="ECO:0000259" key="7">
    <source>
        <dbReference type="SMART" id="SM00337"/>
    </source>
</evidence>
<sequence>MSMNMMNRTAPLSLLYCGVENGGGVCAAPRFRAPVQTFPQKREEELDGYTEEADKRTVRVGISEREVPPESRLQRQGGGCEELMRPSLETETRELLGQLYRSYSGLPVKCWRNKSHSALPSLHRVVGKVLCKHKIAYSGMVQRLFEQANGLDSVSSVLNGVFSDGVISWGRIASVLALGAVVCERLKQERVNEQAEECVDIVVSHISLYLSTELQHWFITNNGWDGFVEFFRVEDPESTVRSALMAVAGFGIGACLFTLMR</sequence>
<comment type="subcellular location">
    <subcellularLocation>
        <location evidence="2">Cytoplasm</location>
    </subcellularLocation>
    <subcellularLocation>
        <location evidence="1">Nucleus</location>
    </subcellularLocation>
</comment>
<dbReference type="InterPro" id="IPR046371">
    <property type="entry name" value="Bcl-2_BH1-3"/>
</dbReference>
<comment type="similarity">
    <text evidence="3">Belongs to the Bcl-2 family.</text>
</comment>
<dbReference type="GO" id="GO:0008053">
    <property type="term" value="P:mitochondrial fusion"/>
    <property type="evidence" value="ECO:0007669"/>
    <property type="project" value="TreeGrafter"/>
</dbReference>
<feature type="domain" description="Bcl-2 Bcl-2 homology region 1-3" evidence="7">
    <location>
        <begin position="122"/>
        <end position="224"/>
    </location>
</feature>
<comment type="caution">
    <text evidence="8">The sequence shown here is derived from an EMBL/GenBank/DDBJ whole genome shotgun (WGS) entry which is preliminary data.</text>
</comment>
<organism evidence="8 9">
    <name type="scientific">Silurus meridionalis</name>
    <name type="common">Southern catfish</name>
    <name type="synonym">Silurus soldatovi meridionalis</name>
    <dbReference type="NCBI Taxonomy" id="175797"/>
    <lineage>
        <taxon>Eukaryota</taxon>
        <taxon>Metazoa</taxon>
        <taxon>Chordata</taxon>
        <taxon>Craniata</taxon>
        <taxon>Vertebrata</taxon>
        <taxon>Euteleostomi</taxon>
        <taxon>Actinopterygii</taxon>
        <taxon>Neopterygii</taxon>
        <taxon>Teleostei</taxon>
        <taxon>Ostariophysi</taxon>
        <taxon>Siluriformes</taxon>
        <taxon>Siluridae</taxon>
        <taxon>Silurus</taxon>
    </lineage>
</organism>
<dbReference type="GO" id="GO:0005634">
    <property type="term" value="C:nucleus"/>
    <property type="evidence" value="ECO:0007669"/>
    <property type="project" value="UniProtKB-SubCell"/>
</dbReference>
<proteinExistence type="inferred from homology"/>
<dbReference type="PANTHER" id="PTHR11256:SF46">
    <property type="entry name" value="INDUCED MYELOID LEUKEMIA CELL DIFFERENTIATION PROTEIN MCL-1"/>
    <property type="match status" value="1"/>
</dbReference>
<dbReference type="GO" id="GO:0042981">
    <property type="term" value="P:regulation of apoptotic process"/>
    <property type="evidence" value="ECO:0007669"/>
    <property type="project" value="InterPro"/>
</dbReference>
<evidence type="ECO:0000313" key="9">
    <source>
        <dbReference type="Proteomes" id="UP000606274"/>
    </source>
</evidence>
<keyword evidence="5" id="KW-0053">Apoptosis</keyword>
<dbReference type="GO" id="GO:0001836">
    <property type="term" value="P:release of cytochrome c from mitochondria"/>
    <property type="evidence" value="ECO:0007669"/>
    <property type="project" value="TreeGrafter"/>
</dbReference>
<name>A0A8T0B7N9_SILME</name>
<dbReference type="SMART" id="SM00337">
    <property type="entry name" value="BCL"/>
    <property type="match status" value="1"/>
</dbReference>
<dbReference type="GO" id="GO:0015267">
    <property type="term" value="F:channel activity"/>
    <property type="evidence" value="ECO:0007669"/>
    <property type="project" value="TreeGrafter"/>
</dbReference>
<evidence type="ECO:0000256" key="6">
    <source>
        <dbReference type="ARBA" id="ARBA00023242"/>
    </source>
</evidence>
<dbReference type="GO" id="GO:0008630">
    <property type="term" value="P:intrinsic apoptotic signaling pathway in response to DNA damage"/>
    <property type="evidence" value="ECO:0007669"/>
    <property type="project" value="TreeGrafter"/>
</dbReference>
<evidence type="ECO:0000313" key="8">
    <source>
        <dbReference type="EMBL" id="KAF7702579.1"/>
    </source>
</evidence>
<keyword evidence="4" id="KW-0963">Cytoplasm</keyword>
<dbReference type="InterPro" id="IPR002475">
    <property type="entry name" value="Bcl2-like"/>
</dbReference>
<dbReference type="GO" id="GO:0051400">
    <property type="term" value="F:BH domain binding"/>
    <property type="evidence" value="ECO:0007669"/>
    <property type="project" value="TreeGrafter"/>
</dbReference>
<dbReference type="OrthoDB" id="8932147at2759"/>
<dbReference type="CDD" id="cd06845">
    <property type="entry name" value="Bcl-2_like"/>
    <property type="match status" value="1"/>
</dbReference>
<reference evidence="8" key="1">
    <citation type="submission" date="2020-08" db="EMBL/GenBank/DDBJ databases">
        <title>Chromosome-level assembly of Southern catfish (Silurus meridionalis) provides insights into visual adaptation to the nocturnal and benthic lifestyles.</title>
        <authorList>
            <person name="Zhang Y."/>
            <person name="Wang D."/>
            <person name="Peng Z."/>
        </authorList>
    </citation>
    <scope>NUCLEOTIDE SEQUENCE</scope>
    <source>
        <strain evidence="8">SWU-2019-XX</strain>
        <tissue evidence="8">Muscle</tissue>
    </source>
</reference>
<dbReference type="InterPro" id="IPR036834">
    <property type="entry name" value="Bcl-2-like_sf"/>
</dbReference>
<accession>A0A8T0B7N9</accession>
<dbReference type="SUPFAM" id="SSF56854">
    <property type="entry name" value="Bcl-2 inhibitors of programmed cell death"/>
    <property type="match status" value="1"/>
</dbReference>
<gene>
    <name evidence="8" type="ORF">HF521_001862</name>
</gene>
<evidence type="ECO:0000256" key="3">
    <source>
        <dbReference type="ARBA" id="ARBA00009458"/>
    </source>
</evidence>
<evidence type="ECO:0000256" key="2">
    <source>
        <dbReference type="ARBA" id="ARBA00004496"/>
    </source>
</evidence>